<dbReference type="InterPro" id="IPR018825">
    <property type="entry name" value="DUF2427"/>
</dbReference>
<reference evidence="5 6" key="1">
    <citation type="submission" date="2015-10" db="EMBL/GenBank/DDBJ databases">
        <title>The cercosporin biosynthetic gene cluster was horizontally transferred to several fungal lineages and shown to be expanded in Cercospora beticola based on microsynteny with recipient genomes.</title>
        <authorList>
            <person name="De Jonge R."/>
            <person name="Ebert M.K."/>
            <person name="Suttle J.C."/>
            <person name="Jurick Ii W.M."/>
            <person name="Secor G.A."/>
            <person name="Thomma B.P."/>
            <person name="Van De Peer Y."/>
            <person name="Bolton M.D."/>
        </authorList>
    </citation>
    <scope>NUCLEOTIDE SEQUENCE [LARGE SCALE GENOMIC DNA]</scope>
    <source>
        <strain evidence="5 6">09-40</strain>
    </source>
</reference>
<evidence type="ECO:0000256" key="2">
    <source>
        <dbReference type="SAM" id="Phobius"/>
    </source>
</evidence>
<dbReference type="PANTHER" id="PTHR31685">
    <property type="entry name" value="INTEGRAL MEMBRANE PROTEIN (AFU_ORTHOLOGUE AFUA_6G12730)-RELATED"/>
    <property type="match status" value="1"/>
</dbReference>
<dbReference type="Proteomes" id="UP000230605">
    <property type="component" value="Chromosome 2"/>
</dbReference>
<dbReference type="InterPro" id="IPR018827">
    <property type="entry name" value="YTP1_C"/>
</dbReference>
<dbReference type="Pfam" id="PF10348">
    <property type="entry name" value="DUF2427"/>
    <property type="match status" value="1"/>
</dbReference>
<keyword evidence="2" id="KW-1133">Transmembrane helix</keyword>
<keyword evidence="2" id="KW-0472">Membrane</keyword>
<feature type="transmembrane region" description="Helical" evidence="2">
    <location>
        <begin position="322"/>
        <end position="341"/>
    </location>
</feature>
<gene>
    <name evidence="5" type="ORF">CB0940_05623</name>
</gene>
<feature type="transmembrane region" description="Helical" evidence="2">
    <location>
        <begin position="439"/>
        <end position="458"/>
    </location>
</feature>
<comment type="caution">
    <text evidence="5">The sequence shown here is derived from an EMBL/GenBank/DDBJ whole genome shotgun (WGS) entry which is preliminary data.</text>
</comment>
<evidence type="ECO:0000259" key="4">
    <source>
        <dbReference type="Pfam" id="PF10355"/>
    </source>
</evidence>
<evidence type="ECO:0000313" key="5">
    <source>
        <dbReference type="EMBL" id="PIA98298.1"/>
    </source>
</evidence>
<feature type="transmembrane region" description="Helical" evidence="2">
    <location>
        <begin position="403"/>
        <end position="419"/>
    </location>
</feature>
<sequence>MTLELLRGVLQNSKKSRARVHRPLTCNLTSSSRSTSTFWHSELTFTHLEHFPKRLMPLRGATIHASIALLLGVLPYVAAHGGGGEEMDMGDHMAELAAQPEHKALNYFRHPGHWNWHLAHTVLMVVSWVICMPLAIFLSVARSRWHLLSQLLFHVVNGLGLFAGLVYNRSTPDLYVNNAHHPLGWVIVAFTIFWTMSSLYTAHEEHAQSGRSSIKRPGPLPIHEALQLELQSPYNDEFSPRDSRDSGFGSRQNSTDSVYQKPEEPPSDQEFDDEKLDDRDSEQRAFLGSQRVKRFLTEGAQRFSSGRIASAVRITQIFLEKIILLLGFAGLTSGFIVSGGLFRHKQIFSGLAHYIKGGIFFWYGLLTLGRWMGAFAEFGWAWNVRPQPPLVSKWKSIIPSAEFTESFVIWLYGATNVFLEHLNTKDGVWTASDIEHLSITILFFGGGLLGMLIECGWVRDLMNTSVLDQKSRDVAWSRFTLSHAERETEGQHWEEPQSHRTSLNPMPALTIMLLGMMMGSHHQNSMVSTMMHAQWGGLFSAFAIARGVTYITMYLKPPTSHFPPRPPSEIVAAFCLTSGGLMFMNSAADCVWAIESNGLDAMTIFTLTMGLSGIILAWEVVLFAMKGWAMRRERAAAGRPLA</sequence>
<protein>
    <submittedName>
        <fullName evidence="5">Putative membrane protein</fullName>
    </submittedName>
</protein>
<proteinExistence type="predicted"/>
<feature type="domain" description="Protein YTP1-like C-terminal" evidence="4">
    <location>
        <begin position="327"/>
        <end position="626"/>
    </location>
</feature>
<name>A0A2G5I0L0_CERBT</name>
<feature type="transmembrane region" description="Helical" evidence="2">
    <location>
        <begin position="604"/>
        <end position="625"/>
    </location>
</feature>
<feature type="transmembrane region" description="Helical" evidence="2">
    <location>
        <begin position="361"/>
        <end position="382"/>
    </location>
</feature>
<feature type="compositionally biased region" description="Polar residues" evidence="1">
    <location>
        <begin position="249"/>
        <end position="258"/>
    </location>
</feature>
<feature type="region of interest" description="Disordered" evidence="1">
    <location>
        <begin position="235"/>
        <end position="275"/>
    </location>
</feature>
<evidence type="ECO:0000256" key="1">
    <source>
        <dbReference type="SAM" id="MobiDB-lite"/>
    </source>
</evidence>
<evidence type="ECO:0000313" key="6">
    <source>
        <dbReference type="Proteomes" id="UP000230605"/>
    </source>
</evidence>
<accession>A0A2G5I0L0</accession>
<feature type="domain" description="DUF2427" evidence="3">
    <location>
        <begin position="104"/>
        <end position="202"/>
    </location>
</feature>
<feature type="transmembrane region" description="Helical" evidence="2">
    <location>
        <begin position="61"/>
        <end position="79"/>
    </location>
</feature>
<dbReference type="AlphaFoldDB" id="A0A2G5I0L0"/>
<dbReference type="PANTHER" id="PTHR31685:SF3">
    <property type="entry name" value="INTEGRAL MEMBRANE PROTEIN (AFU_ORTHOLOGUE AFUA_6G12730)"/>
    <property type="match status" value="1"/>
</dbReference>
<organism evidence="5 6">
    <name type="scientific">Cercospora beticola</name>
    <name type="common">Sugarbeet leaf spot fungus</name>
    <dbReference type="NCBI Taxonomy" id="122368"/>
    <lineage>
        <taxon>Eukaryota</taxon>
        <taxon>Fungi</taxon>
        <taxon>Dikarya</taxon>
        <taxon>Ascomycota</taxon>
        <taxon>Pezizomycotina</taxon>
        <taxon>Dothideomycetes</taxon>
        <taxon>Dothideomycetidae</taxon>
        <taxon>Mycosphaerellales</taxon>
        <taxon>Mycosphaerellaceae</taxon>
        <taxon>Cercospora</taxon>
    </lineage>
</organism>
<dbReference type="EMBL" id="LKMD01000102">
    <property type="protein sequence ID" value="PIA98298.1"/>
    <property type="molecule type" value="Genomic_DNA"/>
</dbReference>
<keyword evidence="2" id="KW-0812">Transmembrane</keyword>
<feature type="transmembrane region" description="Helical" evidence="2">
    <location>
        <begin position="182"/>
        <end position="202"/>
    </location>
</feature>
<dbReference type="OrthoDB" id="4005299at2759"/>
<dbReference type="Pfam" id="PF10355">
    <property type="entry name" value="Ytp1"/>
    <property type="match status" value="1"/>
</dbReference>
<feature type="transmembrane region" description="Helical" evidence="2">
    <location>
        <begin position="118"/>
        <end position="139"/>
    </location>
</feature>
<feature type="compositionally biased region" description="Acidic residues" evidence="1">
    <location>
        <begin position="265"/>
        <end position="275"/>
    </location>
</feature>
<feature type="transmembrane region" description="Helical" evidence="2">
    <location>
        <begin position="535"/>
        <end position="555"/>
    </location>
</feature>
<feature type="transmembrane region" description="Helical" evidence="2">
    <location>
        <begin position="151"/>
        <end position="170"/>
    </location>
</feature>
<evidence type="ECO:0000259" key="3">
    <source>
        <dbReference type="Pfam" id="PF10348"/>
    </source>
</evidence>